<sequence>MISERKEKVVSSSQRASLSQEHTAQPRKDFLIEGKQSDIGMGHSTDEEFVVMKKCIMGFGKCKDSCLAEETEIQSCKSKKCCIGSKVTKLIKSYLRHEIPHIPDDDIVEMLKSEKKAREELRRKQALVTLPQTGDVNPLLSIYSAIAPKGFLMKLVTPRPSRRGLGGIVSTKRSVESIRDSTNAGSQSQPGPP</sequence>
<evidence type="ECO:0000313" key="10">
    <source>
        <dbReference type="Proteomes" id="UP001488838"/>
    </source>
</evidence>
<dbReference type="AlphaFoldDB" id="A0AAW0HZ52"/>
<evidence type="ECO:0000256" key="7">
    <source>
        <dbReference type="SAM" id="MobiDB-lite"/>
    </source>
</evidence>
<organism evidence="9 10">
    <name type="scientific">Myodes glareolus</name>
    <name type="common">Bank vole</name>
    <name type="synonym">Clethrionomys glareolus</name>
    <dbReference type="NCBI Taxonomy" id="447135"/>
    <lineage>
        <taxon>Eukaryota</taxon>
        <taxon>Metazoa</taxon>
        <taxon>Chordata</taxon>
        <taxon>Craniata</taxon>
        <taxon>Vertebrata</taxon>
        <taxon>Euteleostomi</taxon>
        <taxon>Mammalia</taxon>
        <taxon>Eutheria</taxon>
        <taxon>Euarchontoglires</taxon>
        <taxon>Glires</taxon>
        <taxon>Rodentia</taxon>
        <taxon>Myomorpha</taxon>
        <taxon>Muroidea</taxon>
        <taxon>Cricetidae</taxon>
        <taxon>Arvicolinae</taxon>
        <taxon>Myodes</taxon>
    </lineage>
</organism>
<dbReference type="Pfam" id="PF13841">
    <property type="entry name" value="Defensin_beta_2"/>
    <property type="match status" value="1"/>
</dbReference>
<dbReference type="InterPro" id="IPR025933">
    <property type="entry name" value="Beta_defensin_dom"/>
</dbReference>
<keyword evidence="3 6" id="KW-0964">Secreted</keyword>
<accession>A0AAW0HZ52</accession>
<comment type="function">
    <text evidence="6">Has antibacterial activity.</text>
</comment>
<keyword evidence="6" id="KW-0211">Defensin</keyword>
<dbReference type="GO" id="GO:0045087">
    <property type="term" value="P:innate immune response"/>
    <property type="evidence" value="ECO:0007669"/>
    <property type="project" value="InterPro"/>
</dbReference>
<evidence type="ECO:0000256" key="4">
    <source>
        <dbReference type="ARBA" id="ARBA00022729"/>
    </source>
</evidence>
<evidence type="ECO:0000256" key="1">
    <source>
        <dbReference type="ARBA" id="ARBA00004613"/>
    </source>
</evidence>
<evidence type="ECO:0000313" key="9">
    <source>
        <dbReference type="EMBL" id="KAK7807437.1"/>
    </source>
</evidence>
<evidence type="ECO:0000256" key="2">
    <source>
        <dbReference type="ARBA" id="ARBA00007371"/>
    </source>
</evidence>
<comment type="similarity">
    <text evidence="2 6">Belongs to the beta-defensin family.</text>
</comment>
<keyword evidence="5" id="KW-1015">Disulfide bond</keyword>
<protein>
    <recommendedName>
        <fullName evidence="6">Beta-defensin</fullName>
    </recommendedName>
</protein>
<feature type="region of interest" description="Disordered" evidence="7">
    <location>
        <begin position="163"/>
        <end position="193"/>
    </location>
</feature>
<keyword evidence="6" id="KW-0929">Antimicrobial</keyword>
<feature type="compositionally biased region" description="Polar residues" evidence="7">
    <location>
        <begin position="180"/>
        <end position="193"/>
    </location>
</feature>
<feature type="region of interest" description="Disordered" evidence="7">
    <location>
        <begin position="1"/>
        <end position="29"/>
    </location>
</feature>
<feature type="domain" description="Beta-defensin" evidence="8">
    <location>
        <begin position="54"/>
        <end position="82"/>
    </location>
</feature>
<gene>
    <name evidence="9" type="ORF">U0070_025069</name>
</gene>
<evidence type="ECO:0000256" key="3">
    <source>
        <dbReference type="ARBA" id="ARBA00022525"/>
    </source>
</evidence>
<keyword evidence="4" id="KW-0732">Signal</keyword>
<dbReference type="EMBL" id="JBBHLL010000272">
    <property type="protein sequence ID" value="KAK7807437.1"/>
    <property type="molecule type" value="Genomic_DNA"/>
</dbReference>
<name>A0AAW0HZ52_MYOGA</name>
<proteinExistence type="inferred from homology"/>
<evidence type="ECO:0000256" key="5">
    <source>
        <dbReference type="ARBA" id="ARBA00023157"/>
    </source>
</evidence>
<evidence type="ECO:0000256" key="6">
    <source>
        <dbReference type="RuleBase" id="RU231113"/>
    </source>
</evidence>
<dbReference type="GO" id="GO:0005576">
    <property type="term" value="C:extracellular region"/>
    <property type="evidence" value="ECO:0007669"/>
    <property type="project" value="UniProtKB-SubCell"/>
</dbReference>
<keyword evidence="6" id="KW-0044">Antibiotic</keyword>
<evidence type="ECO:0000259" key="8">
    <source>
        <dbReference type="Pfam" id="PF13841"/>
    </source>
</evidence>
<keyword evidence="10" id="KW-1185">Reference proteome</keyword>
<dbReference type="Proteomes" id="UP001488838">
    <property type="component" value="Unassembled WGS sequence"/>
</dbReference>
<dbReference type="GO" id="GO:0042742">
    <property type="term" value="P:defense response to bacterium"/>
    <property type="evidence" value="ECO:0007669"/>
    <property type="project" value="UniProtKB-UniRule"/>
</dbReference>
<feature type="compositionally biased region" description="Polar residues" evidence="7">
    <location>
        <begin position="10"/>
        <end position="23"/>
    </location>
</feature>
<comment type="caution">
    <text evidence="9">The sequence shown here is derived from an EMBL/GenBank/DDBJ whole genome shotgun (WGS) entry which is preliminary data.</text>
</comment>
<comment type="subcellular location">
    <subcellularLocation>
        <location evidence="1 6">Secreted</location>
    </subcellularLocation>
</comment>
<reference evidence="9 10" key="1">
    <citation type="journal article" date="2023" name="bioRxiv">
        <title>Conserved and derived expression patterns and positive selection on dental genes reveal complex evolutionary context of ever-growing rodent molars.</title>
        <authorList>
            <person name="Calamari Z.T."/>
            <person name="Song A."/>
            <person name="Cohen E."/>
            <person name="Akter M."/>
            <person name="Roy R.D."/>
            <person name="Hallikas O."/>
            <person name="Christensen M.M."/>
            <person name="Li P."/>
            <person name="Marangoni P."/>
            <person name="Jernvall J."/>
            <person name="Klein O.D."/>
        </authorList>
    </citation>
    <scope>NUCLEOTIDE SEQUENCE [LARGE SCALE GENOMIC DNA]</scope>
    <source>
        <strain evidence="9">V071</strain>
    </source>
</reference>